<evidence type="ECO:0000259" key="1">
    <source>
        <dbReference type="Pfam" id="PF07969"/>
    </source>
</evidence>
<organism evidence="2 3">
    <name type="scientific">Thalassotalea mangrovi</name>
    <dbReference type="NCBI Taxonomy" id="2572245"/>
    <lineage>
        <taxon>Bacteria</taxon>
        <taxon>Pseudomonadati</taxon>
        <taxon>Pseudomonadota</taxon>
        <taxon>Gammaproteobacteria</taxon>
        <taxon>Alteromonadales</taxon>
        <taxon>Colwelliaceae</taxon>
        <taxon>Thalassotalea</taxon>
    </lineage>
</organism>
<reference evidence="2 3" key="1">
    <citation type="submission" date="2019-04" db="EMBL/GenBank/DDBJ databases">
        <title>Thalassotalea guangxiensis sp. nov., isolated from sediment of the coastal wetland.</title>
        <authorList>
            <person name="Zheng S."/>
            <person name="Zhang D."/>
        </authorList>
    </citation>
    <scope>NUCLEOTIDE SEQUENCE [LARGE SCALE GENOMIC DNA]</scope>
    <source>
        <strain evidence="2 3">ZS-4</strain>
    </source>
</reference>
<keyword evidence="3" id="KW-1185">Reference proteome</keyword>
<dbReference type="OrthoDB" id="9031471at2"/>
<dbReference type="PANTHER" id="PTHR22642:SF2">
    <property type="entry name" value="PROTEIN LONG AFTER FAR-RED 3"/>
    <property type="match status" value="1"/>
</dbReference>
<evidence type="ECO:0000313" key="3">
    <source>
        <dbReference type="Proteomes" id="UP000307999"/>
    </source>
</evidence>
<name>A0A4U1B5G0_9GAMM</name>
<protein>
    <recommendedName>
        <fullName evidence="1">Amidohydrolase 3 domain-containing protein</fullName>
    </recommendedName>
</protein>
<dbReference type="EMBL" id="SWDB01000018">
    <property type="protein sequence ID" value="TKB45589.1"/>
    <property type="molecule type" value="Genomic_DNA"/>
</dbReference>
<dbReference type="PANTHER" id="PTHR22642">
    <property type="entry name" value="IMIDAZOLONEPROPIONASE"/>
    <property type="match status" value="1"/>
</dbReference>
<proteinExistence type="predicted"/>
<comment type="caution">
    <text evidence="2">The sequence shown here is derived from an EMBL/GenBank/DDBJ whole genome shotgun (WGS) entry which is preliminary data.</text>
</comment>
<dbReference type="Pfam" id="PF07969">
    <property type="entry name" value="Amidohydro_3"/>
    <property type="match status" value="1"/>
</dbReference>
<gene>
    <name evidence="2" type="ORF">E8M12_08310</name>
</gene>
<dbReference type="Gene3D" id="3.20.20.140">
    <property type="entry name" value="Metal-dependent hydrolases"/>
    <property type="match status" value="1"/>
</dbReference>
<dbReference type="Proteomes" id="UP000307999">
    <property type="component" value="Unassembled WGS sequence"/>
</dbReference>
<dbReference type="InterPro" id="IPR013108">
    <property type="entry name" value="Amidohydro_3"/>
</dbReference>
<sequence length="91" mass="10414">MPNDKDVENIVNMAFANNWQLLSHTNGDAAADQLISAVAKASAKYGNEDRRTTLVHGQLVRMDQLSQMKKYDIAGSFFPMHTFYWGDWYKK</sequence>
<accession>A0A4U1B5G0</accession>
<evidence type="ECO:0000313" key="2">
    <source>
        <dbReference type="EMBL" id="TKB45589.1"/>
    </source>
</evidence>
<feature type="domain" description="Amidohydrolase 3" evidence="1">
    <location>
        <begin position="4"/>
        <end position="89"/>
    </location>
</feature>
<dbReference type="AlphaFoldDB" id="A0A4U1B5G0"/>